<protein>
    <submittedName>
        <fullName evidence="1">Uncharacterized protein</fullName>
    </submittedName>
</protein>
<comment type="caution">
    <text evidence="1">The sequence shown here is derived from an EMBL/GenBank/DDBJ whole genome shotgun (WGS) entry which is preliminary data.</text>
</comment>
<dbReference type="Proteomes" id="UP001519460">
    <property type="component" value="Unassembled WGS sequence"/>
</dbReference>
<dbReference type="AlphaFoldDB" id="A0ABD0JTB6"/>
<gene>
    <name evidence="1" type="ORF">BaRGS_00030648</name>
</gene>
<accession>A0ABD0JTB6</accession>
<proteinExistence type="predicted"/>
<keyword evidence="2" id="KW-1185">Reference proteome</keyword>
<evidence type="ECO:0000313" key="1">
    <source>
        <dbReference type="EMBL" id="KAK7478113.1"/>
    </source>
</evidence>
<name>A0ABD0JTB6_9CAEN</name>
<dbReference type="EMBL" id="JACVVK020000333">
    <property type="protein sequence ID" value="KAK7478113.1"/>
    <property type="molecule type" value="Genomic_DNA"/>
</dbReference>
<evidence type="ECO:0000313" key="2">
    <source>
        <dbReference type="Proteomes" id="UP001519460"/>
    </source>
</evidence>
<organism evidence="1 2">
    <name type="scientific">Batillaria attramentaria</name>
    <dbReference type="NCBI Taxonomy" id="370345"/>
    <lineage>
        <taxon>Eukaryota</taxon>
        <taxon>Metazoa</taxon>
        <taxon>Spiralia</taxon>
        <taxon>Lophotrochozoa</taxon>
        <taxon>Mollusca</taxon>
        <taxon>Gastropoda</taxon>
        <taxon>Caenogastropoda</taxon>
        <taxon>Sorbeoconcha</taxon>
        <taxon>Cerithioidea</taxon>
        <taxon>Batillariidae</taxon>
        <taxon>Batillaria</taxon>
    </lineage>
</organism>
<sequence length="76" mass="8362">MIKTVGLEGGEATAITGHGSRSKVTWVVTLRLETDKTERQAQSLRNTLDAGTKPPVLSKLVCELNHAFFQEIHRST</sequence>
<reference evidence="1 2" key="1">
    <citation type="journal article" date="2023" name="Sci. Data">
        <title>Genome assembly of the Korean intertidal mud-creeper Batillaria attramentaria.</title>
        <authorList>
            <person name="Patra A.K."/>
            <person name="Ho P.T."/>
            <person name="Jun S."/>
            <person name="Lee S.J."/>
            <person name="Kim Y."/>
            <person name="Won Y.J."/>
        </authorList>
    </citation>
    <scope>NUCLEOTIDE SEQUENCE [LARGE SCALE GENOMIC DNA]</scope>
    <source>
        <strain evidence="1">Wonlab-2016</strain>
    </source>
</reference>